<dbReference type="PANTHER" id="PTHR43335:SF4">
    <property type="entry name" value="ABC TRANSPORTER, ATP-BINDING PROTEIN"/>
    <property type="match status" value="1"/>
</dbReference>
<dbReference type="Gene3D" id="3.40.50.300">
    <property type="entry name" value="P-loop containing nucleotide triphosphate hydrolases"/>
    <property type="match status" value="1"/>
</dbReference>
<evidence type="ECO:0000259" key="5">
    <source>
        <dbReference type="PROSITE" id="PS50893"/>
    </source>
</evidence>
<keyword evidence="4 6" id="KW-0067">ATP-binding</keyword>
<evidence type="ECO:0000256" key="1">
    <source>
        <dbReference type="ARBA" id="ARBA00005417"/>
    </source>
</evidence>
<dbReference type="InterPro" id="IPR027417">
    <property type="entry name" value="P-loop_NTPase"/>
</dbReference>
<dbReference type="RefSeq" id="WP_386671428.1">
    <property type="nucleotide sequence ID" value="NZ_JBHLTG010000005.1"/>
</dbReference>
<evidence type="ECO:0000313" key="6">
    <source>
        <dbReference type="EMBL" id="MFC0680041.1"/>
    </source>
</evidence>
<dbReference type="GO" id="GO:0005524">
    <property type="term" value="F:ATP binding"/>
    <property type="evidence" value="ECO:0007669"/>
    <property type="project" value="UniProtKB-KW"/>
</dbReference>
<feature type="domain" description="ABC transporter" evidence="5">
    <location>
        <begin position="2"/>
        <end position="227"/>
    </location>
</feature>
<dbReference type="EMBL" id="JBHLTG010000005">
    <property type="protein sequence ID" value="MFC0680041.1"/>
    <property type="molecule type" value="Genomic_DNA"/>
</dbReference>
<dbReference type="InterPro" id="IPR003439">
    <property type="entry name" value="ABC_transporter-like_ATP-bd"/>
</dbReference>
<keyword evidence="2" id="KW-0813">Transport</keyword>
<organism evidence="6 7">
    <name type="scientific">Lysobacter korlensis</name>
    <dbReference type="NCBI Taxonomy" id="553636"/>
    <lineage>
        <taxon>Bacteria</taxon>
        <taxon>Pseudomonadati</taxon>
        <taxon>Pseudomonadota</taxon>
        <taxon>Gammaproteobacteria</taxon>
        <taxon>Lysobacterales</taxon>
        <taxon>Lysobacteraceae</taxon>
        <taxon>Lysobacter</taxon>
    </lineage>
</organism>
<dbReference type="InterPro" id="IPR017871">
    <property type="entry name" value="ABC_transporter-like_CS"/>
</dbReference>
<accession>A0ABV6RTC5</accession>
<keyword evidence="7" id="KW-1185">Reference proteome</keyword>
<dbReference type="InterPro" id="IPR003593">
    <property type="entry name" value="AAA+_ATPase"/>
</dbReference>
<comment type="caution">
    <text evidence="6">The sequence shown here is derived from an EMBL/GenBank/DDBJ whole genome shotgun (WGS) entry which is preliminary data.</text>
</comment>
<dbReference type="Proteomes" id="UP001589896">
    <property type="component" value="Unassembled WGS sequence"/>
</dbReference>
<proteinExistence type="inferred from homology"/>
<comment type="similarity">
    <text evidence="1">Belongs to the ABC transporter superfamily.</text>
</comment>
<protein>
    <submittedName>
        <fullName evidence="6">ABC transporter ATP-binding protein</fullName>
    </submittedName>
</protein>
<name>A0ABV6RTC5_9GAMM</name>
<dbReference type="SMART" id="SM00382">
    <property type="entry name" value="AAA"/>
    <property type="match status" value="1"/>
</dbReference>
<evidence type="ECO:0000256" key="3">
    <source>
        <dbReference type="ARBA" id="ARBA00022741"/>
    </source>
</evidence>
<evidence type="ECO:0000256" key="2">
    <source>
        <dbReference type="ARBA" id="ARBA00022448"/>
    </source>
</evidence>
<gene>
    <name evidence="6" type="ORF">ACFFGH_19575</name>
</gene>
<evidence type="ECO:0000313" key="7">
    <source>
        <dbReference type="Proteomes" id="UP001589896"/>
    </source>
</evidence>
<dbReference type="PANTHER" id="PTHR43335">
    <property type="entry name" value="ABC TRANSPORTER, ATP-BINDING PROTEIN"/>
    <property type="match status" value="1"/>
</dbReference>
<dbReference type="Pfam" id="PF00005">
    <property type="entry name" value="ABC_tran"/>
    <property type="match status" value="1"/>
</dbReference>
<sequence>MIEVHNLTKRFGETTAVDDVSFTVLPGVVTGFLGPNGAGKTTTLRAIAGLHRPTAGTTLVNGKPLDQHEAPLRELGTLLDAGNLQPGRSARAHLAAIAATHGLPRTRVDEVMELAGIQEVGQRRAGTFSLGMRQRLGIAAALLGDPRTLILDEPINGLDPDGVIWVRKLLKHLAAEGRTVFLSSHLMSEMALTADHLVVIGRGRLIADAPLSDILTATSESRVAVRTPDTAALTAALVARGVTVTATAADSIEIVGMEAPEIADLAARLGARVYELTTHATSLEDAYLSLTESSVQYRAAAFTSA</sequence>
<evidence type="ECO:0000256" key="4">
    <source>
        <dbReference type="ARBA" id="ARBA00022840"/>
    </source>
</evidence>
<dbReference type="PROSITE" id="PS00211">
    <property type="entry name" value="ABC_TRANSPORTER_1"/>
    <property type="match status" value="1"/>
</dbReference>
<dbReference type="SUPFAM" id="SSF52540">
    <property type="entry name" value="P-loop containing nucleoside triphosphate hydrolases"/>
    <property type="match status" value="1"/>
</dbReference>
<dbReference type="PROSITE" id="PS50893">
    <property type="entry name" value="ABC_TRANSPORTER_2"/>
    <property type="match status" value="1"/>
</dbReference>
<keyword evidence="3" id="KW-0547">Nucleotide-binding</keyword>
<reference evidence="6 7" key="1">
    <citation type="submission" date="2024-09" db="EMBL/GenBank/DDBJ databases">
        <authorList>
            <person name="Sun Q."/>
            <person name="Mori K."/>
        </authorList>
    </citation>
    <scope>NUCLEOTIDE SEQUENCE [LARGE SCALE GENOMIC DNA]</scope>
    <source>
        <strain evidence="6 7">KCTC 23076</strain>
    </source>
</reference>